<proteinExistence type="predicted"/>
<organism evidence="1 2">
    <name type="scientific">Panaeolus cyanescens</name>
    <dbReference type="NCBI Taxonomy" id="181874"/>
    <lineage>
        <taxon>Eukaryota</taxon>
        <taxon>Fungi</taxon>
        <taxon>Dikarya</taxon>
        <taxon>Basidiomycota</taxon>
        <taxon>Agaricomycotina</taxon>
        <taxon>Agaricomycetes</taxon>
        <taxon>Agaricomycetidae</taxon>
        <taxon>Agaricales</taxon>
        <taxon>Agaricineae</taxon>
        <taxon>Galeropsidaceae</taxon>
        <taxon>Panaeolus</taxon>
    </lineage>
</organism>
<accession>A0A409X3X4</accession>
<comment type="caution">
    <text evidence="1">The sequence shown here is derived from an EMBL/GenBank/DDBJ whole genome shotgun (WGS) entry which is preliminary data.</text>
</comment>
<gene>
    <name evidence="1" type="ORF">CVT24_003658</name>
</gene>
<feature type="non-terminal residue" evidence="1">
    <location>
        <position position="137"/>
    </location>
</feature>
<sequence length="137" mass="14983">MSSNNFASPSVINGPDPNPQTFLSPPVLPLSRSLFRLCLFLPVPSDFLNHHKSLGFSLISNNNNNSIIHILNASWDIGMDGCLSLLADNFKPALSTYTTTLSDHTILQSIKLSPAVFLWAPIDDFLDGTMRRCIPAA</sequence>
<keyword evidence="2" id="KW-1185">Reference proteome</keyword>
<evidence type="ECO:0000313" key="1">
    <source>
        <dbReference type="EMBL" id="PPQ85455.1"/>
    </source>
</evidence>
<dbReference type="AlphaFoldDB" id="A0A409X3X4"/>
<dbReference type="InParanoid" id="A0A409X3X4"/>
<reference evidence="1 2" key="1">
    <citation type="journal article" date="2018" name="Evol. Lett.">
        <title>Horizontal gene cluster transfer increased hallucinogenic mushroom diversity.</title>
        <authorList>
            <person name="Reynolds H.T."/>
            <person name="Vijayakumar V."/>
            <person name="Gluck-Thaler E."/>
            <person name="Korotkin H.B."/>
            <person name="Matheny P.B."/>
            <person name="Slot J.C."/>
        </authorList>
    </citation>
    <scope>NUCLEOTIDE SEQUENCE [LARGE SCALE GENOMIC DNA]</scope>
    <source>
        <strain evidence="1 2">2629</strain>
    </source>
</reference>
<evidence type="ECO:0000313" key="2">
    <source>
        <dbReference type="Proteomes" id="UP000284842"/>
    </source>
</evidence>
<protein>
    <submittedName>
        <fullName evidence="1">Uncharacterized protein</fullName>
    </submittedName>
</protein>
<dbReference type="Proteomes" id="UP000284842">
    <property type="component" value="Unassembled WGS sequence"/>
</dbReference>
<name>A0A409X3X4_9AGAR</name>
<dbReference type="EMBL" id="NHTK01004711">
    <property type="protein sequence ID" value="PPQ85455.1"/>
    <property type="molecule type" value="Genomic_DNA"/>
</dbReference>